<comment type="caution">
    <text evidence="3">The sequence shown here is derived from an EMBL/GenBank/DDBJ whole genome shotgun (WGS) entry which is preliminary data.</text>
</comment>
<dbReference type="AlphaFoldDB" id="A0A7J8SUF2"/>
<feature type="region of interest" description="Disordered" evidence="1">
    <location>
        <begin position="388"/>
        <end position="420"/>
    </location>
</feature>
<protein>
    <recommendedName>
        <fullName evidence="2">Poly(A) RNA polymerase mitochondrial-like central palm domain-containing protein</fullName>
    </recommendedName>
</protein>
<dbReference type="GO" id="GO:0050265">
    <property type="term" value="F:RNA uridylyltransferase activity"/>
    <property type="evidence" value="ECO:0007669"/>
    <property type="project" value="TreeGrafter"/>
</dbReference>
<dbReference type="Pfam" id="PF22600">
    <property type="entry name" value="MTPAP-like_central"/>
    <property type="match status" value="1"/>
</dbReference>
<feature type="domain" description="Poly(A) RNA polymerase mitochondrial-like central palm" evidence="2">
    <location>
        <begin position="9"/>
        <end position="144"/>
    </location>
</feature>
<evidence type="ECO:0000313" key="4">
    <source>
        <dbReference type="Proteomes" id="UP000593561"/>
    </source>
</evidence>
<evidence type="ECO:0000313" key="3">
    <source>
        <dbReference type="EMBL" id="MBA0629719.1"/>
    </source>
</evidence>
<dbReference type="Gene3D" id="3.30.460.10">
    <property type="entry name" value="Beta Polymerase, domain 2"/>
    <property type="match status" value="1"/>
</dbReference>
<dbReference type="CDD" id="cd05402">
    <property type="entry name" value="NT_PAP_TUTase"/>
    <property type="match status" value="1"/>
</dbReference>
<reference evidence="3 4" key="1">
    <citation type="journal article" date="2019" name="Genome Biol. Evol.">
        <title>Insights into the evolution of the New World diploid cottons (Gossypium, subgenus Houzingenia) based on genome sequencing.</title>
        <authorList>
            <person name="Grover C.E."/>
            <person name="Arick M.A. 2nd"/>
            <person name="Thrash A."/>
            <person name="Conover J.L."/>
            <person name="Sanders W.S."/>
            <person name="Peterson D.G."/>
            <person name="Frelichowski J.E."/>
            <person name="Scheffler J.A."/>
            <person name="Scheffler B.E."/>
            <person name="Wendel J.F."/>
        </authorList>
    </citation>
    <scope>NUCLEOTIDE SEQUENCE [LARGE SCALE GENOMIC DNA]</scope>
    <source>
        <strain evidence="3">27</strain>
        <tissue evidence="3">Leaf</tissue>
    </source>
</reference>
<proteinExistence type="predicted"/>
<dbReference type="SUPFAM" id="SSF81631">
    <property type="entry name" value="PAP/OAS1 substrate-binding domain"/>
    <property type="match status" value="1"/>
</dbReference>
<evidence type="ECO:0000259" key="2">
    <source>
        <dbReference type="Pfam" id="PF22600"/>
    </source>
</evidence>
<dbReference type="PANTHER" id="PTHR12271:SF123">
    <property type="entry name" value="PROTEIN HESO1"/>
    <property type="match status" value="1"/>
</dbReference>
<dbReference type="GO" id="GO:0031123">
    <property type="term" value="P:RNA 3'-end processing"/>
    <property type="evidence" value="ECO:0007669"/>
    <property type="project" value="TreeGrafter"/>
</dbReference>
<dbReference type="EMBL" id="JABFAC010000011">
    <property type="protein sequence ID" value="MBA0629719.1"/>
    <property type="molecule type" value="Genomic_DNA"/>
</dbReference>
<accession>A0A7J8SUF2</accession>
<name>A0A7J8SUF2_GOSDV</name>
<keyword evidence="4" id="KW-1185">Reference proteome</keyword>
<gene>
    <name evidence="3" type="ORF">Godav_024231</name>
</gene>
<dbReference type="Gene3D" id="1.10.1410.10">
    <property type="match status" value="1"/>
</dbReference>
<dbReference type="Proteomes" id="UP000593561">
    <property type="component" value="Unassembled WGS sequence"/>
</dbReference>
<dbReference type="InterPro" id="IPR043519">
    <property type="entry name" value="NT_sf"/>
</dbReference>
<feature type="compositionally biased region" description="Polar residues" evidence="1">
    <location>
        <begin position="403"/>
        <end position="412"/>
    </location>
</feature>
<dbReference type="PANTHER" id="PTHR12271">
    <property type="entry name" value="POLY A POLYMERASE CID PAP -RELATED"/>
    <property type="match status" value="1"/>
</dbReference>
<evidence type="ECO:0000256" key="1">
    <source>
        <dbReference type="SAM" id="MobiDB-lite"/>
    </source>
</evidence>
<organism evidence="3 4">
    <name type="scientific">Gossypium davidsonii</name>
    <name type="common">Davidson's cotton</name>
    <name type="synonym">Gossypium klotzschianum subsp. davidsonii</name>
    <dbReference type="NCBI Taxonomy" id="34287"/>
    <lineage>
        <taxon>Eukaryota</taxon>
        <taxon>Viridiplantae</taxon>
        <taxon>Streptophyta</taxon>
        <taxon>Embryophyta</taxon>
        <taxon>Tracheophyta</taxon>
        <taxon>Spermatophyta</taxon>
        <taxon>Magnoliopsida</taxon>
        <taxon>eudicotyledons</taxon>
        <taxon>Gunneridae</taxon>
        <taxon>Pentapetalae</taxon>
        <taxon>rosids</taxon>
        <taxon>malvids</taxon>
        <taxon>Malvales</taxon>
        <taxon>Malvaceae</taxon>
        <taxon>Malvoideae</taxon>
        <taxon>Gossypium</taxon>
    </lineage>
</organism>
<sequence>MNSQNQVESTLKEILEVVKPLHEDWVTRIKIINELREVVQSIENLRGATVEPFGSFVSNLFSRWGDLDISIEVSFGQCVSSAGKKRKQTLLGELLRALRKQGGWSRLKFIPSARVPILKIVSKWQNISCDISIDNIQGEIKSKFLFWLNEIDGRFRDMVLLVKEWAKANGINNPKTGTFNSYSLSLLVIFHFQTCVPPILPPLKDIYPTNVVDDLTGAKVDAERRIAQVCSSNIARFKSSTSRIVNRSSLSELFISFIAKFSEINSKASELGICTFTGQWEYIANNTRWLPRTYAIFIEDPFEQPENSARAVGQKQLIKIAEVFETTRRTSGCAITFANAVPSVAAAVQELKAFNLANAASRSENGALNTETTVSICEYEGAEWTAPAKPSISEAEPFGPTRSGLSASATTDSETKDRRL</sequence>
<dbReference type="InterPro" id="IPR054708">
    <property type="entry name" value="MTPAP-like_central"/>
</dbReference>
<dbReference type="SUPFAM" id="SSF81301">
    <property type="entry name" value="Nucleotidyltransferase"/>
    <property type="match status" value="1"/>
</dbReference>